<dbReference type="EMBL" id="PQVF01000014">
    <property type="protein sequence ID" value="POY35089.1"/>
    <property type="molecule type" value="Genomic_DNA"/>
</dbReference>
<dbReference type="PROSITE" id="PS51635">
    <property type="entry name" value="PNPLA"/>
    <property type="match status" value="1"/>
</dbReference>
<dbReference type="OrthoDB" id="9770965at2"/>
<feature type="active site" description="Nucleophile" evidence="4">
    <location>
        <position position="38"/>
    </location>
</feature>
<evidence type="ECO:0000313" key="7">
    <source>
        <dbReference type="Proteomes" id="UP000236893"/>
    </source>
</evidence>
<reference evidence="6 7" key="1">
    <citation type="submission" date="2018-01" db="EMBL/GenBank/DDBJ databases">
        <authorList>
            <person name="Gaut B.S."/>
            <person name="Morton B.R."/>
            <person name="Clegg M.T."/>
            <person name="Duvall M.R."/>
        </authorList>
    </citation>
    <scope>NUCLEOTIDE SEQUENCE [LARGE SCALE GENOMIC DNA]</scope>
    <source>
        <strain evidence="6 7">HR-AV</strain>
    </source>
</reference>
<dbReference type="InterPro" id="IPR050301">
    <property type="entry name" value="NTE"/>
</dbReference>
<dbReference type="Gene3D" id="3.40.1090.10">
    <property type="entry name" value="Cytosolic phospholipase A2 catalytic domain"/>
    <property type="match status" value="2"/>
</dbReference>
<dbReference type="PANTHER" id="PTHR14226:SF29">
    <property type="entry name" value="NEUROPATHY TARGET ESTERASE SWS"/>
    <property type="match status" value="1"/>
</dbReference>
<evidence type="ECO:0000313" key="6">
    <source>
        <dbReference type="EMBL" id="POY35089.1"/>
    </source>
</evidence>
<name>A0A2S4ZYG4_9SPHI</name>
<dbReference type="Proteomes" id="UP000236893">
    <property type="component" value="Unassembled WGS sequence"/>
</dbReference>
<dbReference type="RefSeq" id="WP_103790356.1">
    <property type="nucleotide sequence ID" value="NZ_PQVF01000014.1"/>
</dbReference>
<feature type="active site" description="Proton acceptor" evidence="4">
    <location>
        <position position="149"/>
    </location>
</feature>
<dbReference type="PANTHER" id="PTHR14226">
    <property type="entry name" value="NEUROPATHY TARGET ESTERASE/SWISS CHEESE D.MELANOGASTER"/>
    <property type="match status" value="1"/>
</dbReference>
<evidence type="ECO:0000259" key="5">
    <source>
        <dbReference type="PROSITE" id="PS51635"/>
    </source>
</evidence>
<accession>A0A2S4ZYG4</accession>
<keyword evidence="7" id="KW-1185">Reference proteome</keyword>
<proteinExistence type="predicted"/>
<feature type="short sequence motif" description="GXGXXG" evidence="4">
    <location>
        <begin position="9"/>
        <end position="14"/>
    </location>
</feature>
<dbReference type="GO" id="GO:0016787">
    <property type="term" value="F:hydrolase activity"/>
    <property type="evidence" value="ECO:0007669"/>
    <property type="project" value="UniProtKB-UniRule"/>
</dbReference>
<feature type="short sequence motif" description="GXSXG" evidence="4">
    <location>
        <begin position="36"/>
        <end position="40"/>
    </location>
</feature>
<dbReference type="InterPro" id="IPR016035">
    <property type="entry name" value="Acyl_Trfase/lysoPLipase"/>
</dbReference>
<gene>
    <name evidence="6" type="ORF">C3K47_16955</name>
</gene>
<dbReference type="AlphaFoldDB" id="A0A2S4ZYG4"/>
<keyword evidence="1 4" id="KW-0378">Hydrolase</keyword>
<dbReference type="InterPro" id="IPR002641">
    <property type="entry name" value="PNPLA_dom"/>
</dbReference>
<dbReference type="CDD" id="cd07205">
    <property type="entry name" value="Pat_PNPLA6_PNPLA7_NTE1_like"/>
    <property type="match status" value="1"/>
</dbReference>
<keyword evidence="3 4" id="KW-0443">Lipid metabolism</keyword>
<comment type="caution">
    <text evidence="6">The sequence shown here is derived from an EMBL/GenBank/DDBJ whole genome shotgun (WGS) entry which is preliminary data.</text>
</comment>
<protein>
    <submittedName>
        <fullName evidence="6">Patatin</fullName>
    </submittedName>
</protein>
<sequence length="263" mass="28665">MKIGLVMSGGGIRGIAHLGVVKALYEEGITFSKISGTSAGAIVGAFLANGYQPDFILNTFKFTNLFKYIKPTIRGFGLLSLQNTNLLYQQFLPKTFEELKTPLVVAATDIGNARVAYFSSGELIKPIQASSCIPAVFKPIEIDGKVYVDGGLLDNFPVEVIMDDCDFIIGSCCNHLDRIDSVSGIKTIIERSVVISLNARTDSKKPLCNVIIEPKGLGGTSLFHVKRTDEIFRMGYAAAKHELANNSDLKALLQNIKQLQMEK</sequence>
<feature type="short sequence motif" description="DGA/G" evidence="4">
    <location>
        <begin position="149"/>
        <end position="151"/>
    </location>
</feature>
<dbReference type="Pfam" id="PF01734">
    <property type="entry name" value="Patatin"/>
    <property type="match status" value="1"/>
</dbReference>
<evidence type="ECO:0000256" key="1">
    <source>
        <dbReference type="ARBA" id="ARBA00022801"/>
    </source>
</evidence>
<keyword evidence="2 4" id="KW-0442">Lipid degradation</keyword>
<evidence type="ECO:0000256" key="4">
    <source>
        <dbReference type="PROSITE-ProRule" id="PRU01161"/>
    </source>
</evidence>
<organism evidence="6 7">
    <name type="scientific">Solitalea longa</name>
    <dbReference type="NCBI Taxonomy" id="2079460"/>
    <lineage>
        <taxon>Bacteria</taxon>
        <taxon>Pseudomonadati</taxon>
        <taxon>Bacteroidota</taxon>
        <taxon>Sphingobacteriia</taxon>
        <taxon>Sphingobacteriales</taxon>
        <taxon>Sphingobacteriaceae</taxon>
        <taxon>Solitalea</taxon>
    </lineage>
</organism>
<dbReference type="GO" id="GO:0016042">
    <property type="term" value="P:lipid catabolic process"/>
    <property type="evidence" value="ECO:0007669"/>
    <property type="project" value="UniProtKB-UniRule"/>
</dbReference>
<evidence type="ECO:0000256" key="2">
    <source>
        <dbReference type="ARBA" id="ARBA00022963"/>
    </source>
</evidence>
<feature type="domain" description="PNPLA" evidence="5">
    <location>
        <begin position="5"/>
        <end position="162"/>
    </location>
</feature>
<evidence type="ECO:0000256" key="3">
    <source>
        <dbReference type="ARBA" id="ARBA00023098"/>
    </source>
</evidence>
<dbReference type="SUPFAM" id="SSF52151">
    <property type="entry name" value="FabD/lysophospholipase-like"/>
    <property type="match status" value="1"/>
</dbReference>